<comment type="similarity">
    <text evidence="3 11">Belongs to the protoporphyrinogen/coproporphyrinogen oxidase family. Protoporphyrinogen oxidase subfamily.</text>
</comment>
<dbReference type="EC" id="1.3.3.4" evidence="4 11"/>
<evidence type="ECO:0000256" key="9">
    <source>
        <dbReference type="ARBA" id="ARBA00023244"/>
    </source>
</evidence>
<dbReference type="GO" id="GO:0006782">
    <property type="term" value="P:protoporphyrinogen IX biosynthetic process"/>
    <property type="evidence" value="ECO:0007669"/>
    <property type="project" value="UniProtKB-UniRule"/>
</dbReference>
<comment type="cofactor">
    <cofactor evidence="11">
        <name>FAD</name>
        <dbReference type="ChEBI" id="CHEBI:57692"/>
    </cofactor>
    <text evidence="11">Binds 1 FAD per subunit.</text>
</comment>
<evidence type="ECO:0000313" key="14">
    <source>
        <dbReference type="Proteomes" id="UP000308133"/>
    </source>
</evidence>
<dbReference type="EMBL" id="PTQR01000080">
    <property type="protein sequence ID" value="TKX21599.1"/>
    <property type="molecule type" value="Genomic_DNA"/>
</dbReference>
<feature type="domain" description="Amine oxidase" evidence="12">
    <location>
        <begin position="56"/>
        <end position="565"/>
    </location>
</feature>
<comment type="subcellular location">
    <subcellularLocation>
        <location evidence="11">Mitochondrion inner membrane</location>
    </subcellularLocation>
</comment>
<evidence type="ECO:0000313" key="13">
    <source>
        <dbReference type="EMBL" id="TKX21599.1"/>
    </source>
</evidence>
<evidence type="ECO:0000256" key="8">
    <source>
        <dbReference type="ARBA" id="ARBA00023133"/>
    </source>
</evidence>
<accession>A0A4U7AU54</accession>
<dbReference type="Proteomes" id="UP000308133">
    <property type="component" value="Unassembled WGS sequence"/>
</dbReference>
<organism evidence="13 14">
    <name type="scientific">Elsinoe australis</name>
    <dbReference type="NCBI Taxonomy" id="40998"/>
    <lineage>
        <taxon>Eukaryota</taxon>
        <taxon>Fungi</taxon>
        <taxon>Dikarya</taxon>
        <taxon>Ascomycota</taxon>
        <taxon>Pezizomycotina</taxon>
        <taxon>Dothideomycetes</taxon>
        <taxon>Dothideomycetidae</taxon>
        <taxon>Myriangiales</taxon>
        <taxon>Elsinoaceae</taxon>
        <taxon>Elsinoe</taxon>
    </lineage>
</organism>
<dbReference type="InterPro" id="IPR004572">
    <property type="entry name" value="Protoporphyrinogen_oxidase"/>
</dbReference>
<dbReference type="PANTHER" id="PTHR42923">
    <property type="entry name" value="PROTOPORPHYRINOGEN OXIDASE"/>
    <property type="match status" value="1"/>
</dbReference>
<sequence>MPARLGPVTSRLGRPLNRHHIRLGGYCLHSRSSKNRRSFASAANDPEDVAIVGGGITGLATAYYITKTYPAAKITIYEKSPRFGGWLLSQRTEVDGDGGTVLFEAGPRSLRPLGNGALALSMLMDLDLLKDTIWTSKSSAAATNRYIFYPDHLVRLLGPPAPGWLAETWKAFLSEPLFEGFLSSIFTEAFRGSRHEDLSDESVAQFISRRLGPNTADRILSAVFHGIYAGDINRLSAKSLLTRLWETEGEYGSFMASAFLSSFRRAKMPPKREMAFMEALTDLPVPPQHLADRIKMSSVFTFRNGLGQMSDSLVGYLWDRPKMSFKHSTAVQSLTKRDDGTIDVAVTGSNDRTNATTNHKHSHVIWTAVPSGLAKTDGITTIANELEGIPFESVMTVNLYFRTPDLHPPGFGYLIPLAVPIEQNPENALGVVFDNSYAPDPAHDDDDIQGPAQDSVKQRGTKLTVMLGGHYWRSWPSYPTEQEGLEMAKSILQRHLNITEEPLASRVNFNENCIPQYIVGHESRLNKIHNGLQQGFDGTLRVAGSWINGVGVNDCLRSAWNTVDDLKNRHGTGLESVVDKE</sequence>
<keyword evidence="7 11" id="KW-0560">Oxidoreductase</keyword>
<keyword evidence="5 11" id="KW-0285">Flavoprotein</keyword>
<comment type="catalytic activity">
    <reaction evidence="10 11">
        <text>protoporphyrinogen IX + 3 O2 = protoporphyrin IX + 3 H2O2</text>
        <dbReference type="Rhea" id="RHEA:25576"/>
        <dbReference type="ChEBI" id="CHEBI:15379"/>
        <dbReference type="ChEBI" id="CHEBI:16240"/>
        <dbReference type="ChEBI" id="CHEBI:57306"/>
        <dbReference type="ChEBI" id="CHEBI:57307"/>
        <dbReference type="EC" id="1.3.3.4"/>
    </reaction>
</comment>
<evidence type="ECO:0000256" key="4">
    <source>
        <dbReference type="ARBA" id="ARBA00012867"/>
    </source>
</evidence>
<reference evidence="13 14" key="1">
    <citation type="submission" date="2018-02" db="EMBL/GenBank/DDBJ databases">
        <title>Draft genome sequences of Elsinoe sp., causing black scab on jojoba.</title>
        <authorList>
            <person name="Stodart B."/>
            <person name="Jeffress S."/>
            <person name="Ash G."/>
            <person name="Arun Chinnappa K."/>
        </authorList>
    </citation>
    <scope>NUCLEOTIDE SEQUENCE [LARGE SCALE GENOMIC DNA]</scope>
    <source>
        <strain evidence="13 14">Hillstone_2</strain>
    </source>
</reference>
<keyword evidence="6 11" id="KW-0274">FAD</keyword>
<proteinExistence type="inferred from homology"/>
<evidence type="ECO:0000256" key="5">
    <source>
        <dbReference type="ARBA" id="ARBA00022630"/>
    </source>
</evidence>
<dbReference type="InterPro" id="IPR036188">
    <property type="entry name" value="FAD/NAD-bd_sf"/>
</dbReference>
<evidence type="ECO:0000256" key="7">
    <source>
        <dbReference type="ARBA" id="ARBA00023002"/>
    </source>
</evidence>
<dbReference type="SUPFAM" id="SSF51905">
    <property type="entry name" value="FAD/NAD(P)-binding domain"/>
    <property type="match status" value="1"/>
</dbReference>
<dbReference type="PRINTS" id="PR00419">
    <property type="entry name" value="ADXRDTASE"/>
</dbReference>
<evidence type="ECO:0000256" key="3">
    <source>
        <dbReference type="ARBA" id="ARBA00010551"/>
    </source>
</evidence>
<evidence type="ECO:0000256" key="11">
    <source>
        <dbReference type="RuleBase" id="RU367069"/>
    </source>
</evidence>
<dbReference type="Gene3D" id="3.50.50.60">
    <property type="entry name" value="FAD/NAD(P)-binding domain"/>
    <property type="match status" value="1"/>
</dbReference>
<dbReference type="AlphaFoldDB" id="A0A4U7AU54"/>
<dbReference type="InterPro" id="IPR002937">
    <property type="entry name" value="Amino_oxidase"/>
</dbReference>
<dbReference type="GO" id="GO:0004729">
    <property type="term" value="F:oxygen-dependent protoporphyrinogen oxidase activity"/>
    <property type="evidence" value="ECO:0007669"/>
    <property type="project" value="UniProtKB-UniRule"/>
</dbReference>
<comment type="caution">
    <text evidence="13">The sequence shown here is derived from an EMBL/GenBank/DDBJ whole genome shotgun (WGS) entry which is preliminary data.</text>
</comment>
<dbReference type="InterPro" id="IPR050464">
    <property type="entry name" value="Zeta_carotene_desat/Oxidored"/>
</dbReference>
<dbReference type="GO" id="GO:0005743">
    <property type="term" value="C:mitochondrial inner membrane"/>
    <property type="evidence" value="ECO:0007669"/>
    <property type="project" value="UniProtKB-SubCell"/>
</dbReference>
<protein>
    <recommendedName>
        <fullName evidence="4 11">Protoporphyrinogen oxidase</fullName>
        <ecNumber evidence="4 11">1.3.3.4</ecNumber>
    </recommendedName>
</protein>
<comment type="function">
    <text evidence="1 11">Catalyzes the 6-electron oxidation of protoporphyrinogen-IX to form protoporphyrin-IX.</text>
</comment>
<comment type="pathway">
    <text evidence="2 11">Porphyrin-containing compound metabolism; protoporphyrin-IX biosynthesis; protoporphyrin-IX from protoporphyrinogen-IX: step 1/1.</text>
</comment>
<gene>
    <name evidence="13" type="ORF">C1H76_6095</name>
</gene>
<evidence type="ECO:0000259" key="12">
    <source>
        <dbReference type="Pfam" id="PF01593"/>
    </source>
</evidence>
<keyword evidence="8 11" id="KW-0350">Heme biosynthesis</keyword>
<dbReference type="NCBIfam" id="TIGR00562">
    <property type="entry name" value="proto_IX_ox"/>
    <property type="match status" value="1"/>
</dbReference>
<dbReference type="UniPathway" id="UPA00251">
    <property type="reaction ID" value="UER00324"/>
</dbReference>
<evidence type="ECO:0000256" key="10">
    <source>
        <dbReference type="ARBA" id="ARBA00047554"/>
    </source>
</evidence>
<evidence type="ECO:0000256" key="2">
    <source>
        <dbReference type="ARBA" id="ARBA00005073"/>
    </source>
</evidence>
<name>A0A4U7AU54_9PEZI</name>
<evidence type="ECO:0000256" key="6">
    <source>
        <dbReference type="ARBA" id="ARBA00022827"/>
    </source>
</evidence>
<evidence type="ECO:0000256" key="1">
    <source>
        <dbReference type="ARBA" id="ARBA00002600"/>
    </source>
</evidence>
<keyword evidence="9 11" id="KW-0627">Porphyrin biosynthesis</keyword>
<dbReference type="Pfam" id="PF01593">
    <property type="entry name" value="Amino_oxidase"/>
    <property type="match status" value="1"/>
</dbReference>
<dbReference type="PANTHER" id="PTHR42923:SF3">
    <property type="entry name" value="PROTOPORPHYRINOGEN OXIDASE"/>
    <property type="match status" value="1"/>
</dbReference>
<dbReference type="SUPFAM" id="SSF54373">
    <property type="entry name" value="FAD-linked reductases, C-terminal domain"/>
    <property type="match status" value="1"/>
</dbReference>